<name>G3ATC5_SPAPN</name>
<dbReference type="OMA" id="DDTVYAC"/>
<dbReference type="GO" id="GO:0005829">
    <property type="term" value="C:cytosol"/>
    <property type="evidence" value="ECO:0007669"/>
    <property type="project" value="GOC"/>
</dbReference>
<feature type="transmembrane region" description="Helical" evidence="2">
    <location>
        <begin position="21"/>
        <end position="38"/>
    </location>
</feature>
<sequence>MSDYLKFLSKPSGRHESKHHIIIVGAGIIGVCTAYYLVQHPKYDPEKYHITIVESKRVAGGASGKAGGLLALWAFPEQIVSLSFNLHQELSNEYNGAEEWGYRRLTTVSLEGDISHLGDEIDDEEEEEDTGNGSTNIGCKTKPTITVDKPPKKTARTRSTGGLRNRLPVNLNWINSALIDNCSTLGGTDTTAQVHPYKFTNFLLKKAIEYSKGSIEFVLGKVNEITYSFETGSATGIKYQPTSFKSGAEGETVTLNADQIVMAVGPWTSKILPDCPISGLRAHSITISPFKDQPVSPYAIFTEFKTGPYSYISPEIYARSDEVYVCGEGDSAVDVPETTDDVEVVKSKCDELFKQVGKVSPNLRKGHILKRQACYLPVLDVPSSSGPLIGETNVGNLFLASGHSCWGINNAPGTGKIMSELLLDGEVKSADISSLDPSLYFDASVLVDEEEYEDAESGEEGEEEADIDYGKRSRTASQDLPKRRVSIL</sequence>
<dbReference type="GeneID" id="18870445"/>
<feature type="domain" description="FAD dependent oxidoreductase" evidence="3">
    <location>
        <begin position="21"/>
        <end position="421"/>
    </location>
</feature>
<evidence type="ECO:0000313" key="5">
    <source>
        <dbReference type="Proteomes" id="UP000000709"/>
    </source>
</evidence>
<gene>
    <name evidence="4" type="ORF">SPAPADRAFT_142394</name>
</gene>
<proteinExistence type="predicted"/>
<feature type="region of interest" description="Disordered" evidence="1">
    <location>
        <begin position="450"/>
        <end position="488"/>
    </location>
</feature>
<dbReference type="InterPro" id="IPR036188">
    <property type="entry name" value="FAD/NAD-bd_sf"/>
</dbReference>
<dbReference type="FunCoup" id="G3ATC5">
    <property type="interactions" value="108"/>
</dbReference>
<dbReference type="InParanoid" id="G3ATC5"/>
<dbReference type="eggNOG" id="KOG2852">
    <property type="taxonomic scope" value="Eukaryota"/>
</dbReference>
<evidence type="ECO:0000313" key="4">
    <source>
        <dbReference type="EMBL" id="EGW30888.1"/>
    </source>
</evidence>
<organism evidence="5">
    <name type="scientific">Spathaspora passalidarum (strain NRRL Y-27907 / 11-Y1)</name>
    <dbReference type="NCBI Taxonomy" id="619300"/>
    <lineage>
        <taxon>Eukaryota</taxon>
        <taxon>Fungi</taxon>
        <taxon>Dikarya</taxon>
        <taxon>Ascomycota</taxon>
        <taxon>Saccharomycotina</taxon>
        <taxon>Pichiomycetes</taxon>
        <taxon>Debaryomycetaceae</taxon>
        <taxon>Spathaspora</taxon>
    </lineage>
</organism>
<dbReference type="GO" id="GO:0042147">
    <property type="term" value="P:retrograde transport, endosome to Golgi"/>
    <property type="evidence" value="ECO:0007669"/>
    <property type="project" value="TreeGrafter"/>
</dbReference>
<evidence type="ECO:0000259" key="3">
    <source>
        <dbReference type="Pfam" id="PF01266"/>
    </source>
</evidence>
<dbReference type="PANTHER" id="PTHR13847">
    <property type="entry name" value="SARCOSINE DEHYDROGENASE-RELATED"/>
    <property type="match status" value="1"/>
</dbReference>
<dbReference type="SUPFAM" id="SSF51905">
    <property type="entry name" value="FAD/NAD(P)-binding domain"/>
    <property type="match status" value="1"/>
</dbReference>
<evidence type="ECO:0000256" key="1">
    <source>
        <dbReference type="SAM" id="MobiDB-lite"/>
    </source>
</evidence>
<dbReference type="Gene3D" id="3.30.9.10">
    <property type="entry name" value="D-Amino Acid Oxidase, subunit A, domain 2"/>
    <property type="match status" value="1"/>
</dbReference>
<dbReference type="RefSeq" id="XP_007376921.1">
    <property type="nucleotide sequence ID" value="XM_007376859.1"/>
</dbReference>
<evidence type="ECO:0000256" key="2">
    <source>
        <dbReference type="SAM" id="Phobius"/>
    </source>
</evidence>
<dbReference type="Pfam" id="PF01266">
    <property type="entry name" value="DAO"/>
    <property type="match status" value="1"/>
</dbReference>
<keyword evidence="2" id="KW-1133">Transmembrane helix</keyword>
<dbReference type="FunFam" id="3.50.50.60:FF:000237">
    <property type="entry name" value="FAD dependent oxidoreductase"/>
    <property type="match status" value="1"/>
</dbReference>
<dbReference type="KEGG" id="spaa:SPAPADRAFT_142394"/>
<reference evidence="4 5" key="1">
    <citation type="journal article" date="2011" name="Proc. Natl. Acad. Sci. U.S.A.">
        <title>Comparative genomics of xylose-fermenting fungi for enhanced biofuel production.</title>
        <authorList>
            <person name="Wohlbach D.J."/>
            <person name="Kuo A."/>
            <person name="Sato T.K."/>
            <person name="Potts K.M."/>
            <person name="Salamov A.A."/>
            <person name="LaButti K.M."/>
            <person name="Sun H."/>
            <person name="Clum A."/>
            <person name="Pangilinan J.L."/>
            <person name="Lindquist E.A."/>
            <person name="Lucas S."/>
            <person name="Lapidus A."/>
            <person name="Jin M."/>
            <person name="Gunawan C."/>
            <person name="Balan V."/>
            <person name="Dale B.E."/>
            <person name="Jeffries T.W."/>
            <person name="Zinkel R."/>
            <person name="Barry K.W."/>
            <person name="Grigoriev I.V."/>
            <person name="Gasch A.P."/>
        </authorList>
    </citation>
    <scope>NUCLEOTIDE SEQUENCE [LARGE SCALE GENOMIC DNA]</scope>
    <source>
        <strain evidence="5">NRRL Y-27907 / 11-Y1</strain>
    </source>
</reference>
<protein>
    <recommendedName>
        <fullName evidence="3">FAD dependent oxidoreductase domain-containing protein</fullName>
    </recommendedName>
</protein>
<keyword evidence="5" id="KW-1185">Reference proteome</keyword>
<dbReference type="Gene3D" id="3.50.50.60">
    <property type="entry name" value="FAD/NAD(P)-binding domain"/>
    <property type="match status" value="2"/>
</dbReference>
<keyword evidence="2" id="KW-0472">Membrane</keyword>
<accession>G3ATC5</accession>
<dbReference type="GO" id="GO:0005770">
    <property type="term" value="C:late endosome"/>
    <property type="evidence" value="ECO:0007669"/>
    <property type="project" value="TreeGrafter"/>
</dbReference>
<dbReference type="PANTHER" id="PTHR13847:SF150">
    <property type="entry name" value="OXIDOREDUCTASE TDA3-RELATED"/>
    <property type="match status" value="1"/>
</dbReference>
<keyword evidence="2" id="KW-0812">Transmembrane</keyword>
<dbReference type="OrthoDB" id="498204at2759"/>
<dbReference type="HOGENOM" id="CLU_007884_14_0_1"/>
<dbReference type="AlphaFoldDB" id="G3ATC5"/>
<dbReference type="STRING" id="619300.G3ATC5"/>
<feature type="compositionally biased region" description="Acidic residues" evidence="1">
    <location>
        <begin position="120"/>
        <end position="130"/>
    </location>
</feature>
<feature type="region of interest" description="Disordered" evidence="1">
    <location>
        <begin position="120"/>
        <end position="161"/>
    </location>
</feature>
<dbReference type="InterPro" id="IPR006076">
    <property type="entry name" value="FAD-dep_OxRdtase"/>
</dbReference>
<feature type="compositionally biased region" description="Acidic residues" evidence="1">
    <location>
        <begin position="450"/>
        <end position="467"/>
    </location>
</feature>
<dbReference type="Proteomes" id="UP000000709">
    <property type="component" value="Unassembled WGS sequence"/>
</dbReference>
<dbReference type="EMBL" id="GL996504">
    <property type="protein sequence ID" value="EGW30888.1"/>
    <property type="molecule type" value="Genomic_DNA"/>
</dbReference>